<dbReference type="EMBL" id="FOUU01000002">
    <property type="protein sequence ID" value="SFM60519.1"/>
    <property type="molecule type" value="Genomic_DNA"/>
</dbReference>
<dbReference type="STRING" id="39841.SAMN05660836_00809"/>
<dbReference type="AlphaFoldDB" id="A0A1I4S7S4"/>
<evidence type="ECO:0000313" key="1">
    <source>
        <dbReference type="EMBL" id="SFM60519.1"/>
    </source>
</evidence>
<keyword evidence="2" id="KW-1185">Reference proteome</keyword>
<accession>A0A1I4S7S4</accession>
<evidence type="ECO:0000313" key="2">
    <source>
        <dbReference type="Proteomes" id="UP000199611"/>
    </source>
</evidence>
<dbReference type="Proteomes" id="UP000199611">
    <property type="component" value="Unassembled WGS sequence"/>
</dbReference>
<gene>
    <name evidence="1" type="ORF">SAMN05660836_00809</name>
</gene>
<sequence>MVRESRPNTPPDGTLMGIEKNKKLTLGAPPAGYMAGPFSAPLVKHSQRGVIPMAYKKHLHLCHRYNQKSDNLCAIKKRTINVSLTRILKDIDIWTL</sequence>
<proteinExistence type="predicted"/>
<organism evidence="1 2">
    <name type="scientific">Thermodesulforhabdus norvegica</name>
    <dbReference type="NCBI Taxonomy" id="39841"/>
    <lineage>
        <taxon>Bacteria</taxon>
        <taxon>Pseudomonadati</taxon>
        <taxon>Thermodesulfobacteriota</taxon>
        <taxon>Syntrophobacteria</taxon>
        <taxon>Syntrophobacterales</taxon>
        <taxon>Thermodesulforhabdaceae</taxon>
        <taxon>Thermodesulforhabdus</taxon>
    </lineage>
</organism>
<reference evidence="1 2" key="1">
    <citation type="submission" date="2016-10" db="EMBL/GenBank/DDBJ databases">
        <authorList>
            <person name="de Groot N.N."/>
        </authorList>
    </citation>
    <scope>NUCLEOTIDE SEQUENCE [LARGE SCALE GENOMIC DNA]</scope>
    <source>
        <strain evidence="1 2">DSM 9990</strain>
    </source>
</reference>
<protein>
    <submittedName>
        <fullName evidence="1">Uncharacterized protein</fullName>
    </submittedName>
</protein>
<name>A0A1I4S7S4_9BACT</name>